<keyword evidence="3" id="KW-1185">Reference proteome</keyword>
<dbReference type="SUPFAM" id="SSF46894">
    <property type="entry name" value="C-terminal effector domain of the bipartite response regulators"/>
    <property type="match status" value="1"/>
</dbReference>
<gene>
    <name evidence="2" type="ORF">QRD43_11550</name>
</gene>
<accession>A0ABT7LI97</accession>
<dbReference type="InterPro" id="IPR036388">
    <property type="entry name" value="WH-like_DNA-bd_sf"/>
</dbReference>
<dbReference type="Proteomes" id="UP001238603">
    <property type="component" value="Unassembled WGS sequence"/>
</dbReference>
<evidence type="ECO:0000313" key="3">
    <source>
        <dbReference type="Proteomes" id="UP001238603"/>
    </source>
</evidence>
<dbReference type="InterPro" id="IPR000792">
    <property type="entry name" value="Tscrpt_reg_LuxR_C"/>
</dbReference>
<evidence type="ECO:0000259" key="1">
    <source>
        <dbReference type="PROSITE" id="PS50043"/>
    </source>
</evidence>
<protein>
    <submittedName>
        <fullName evidence="2">Helix-turn-helix transcriptional regulator</fullName>
    </submittedName>
</protein>
<comment type="caution">
    <text evidence="2">The sequence shown here is derived from an EMBL/GenBank/DDBJ whole genome shotgun (WGS) entry which is preliminary data.</text>
</comment>
<dbReference type="SMART" id="SM00421">
    <property type="entry name" value="HTH_LUXR"/>
    <property type="match status" value="1"/>
</dbReference>
<feature type="domain" description="HTH luxR-type" evidence="1">
    <location>
        <begin position="166"/>
        <end position="231"/>
    </location>
</feature>
<dbReference type="Gene3D" id="1.10.10.10">
    <property type="entry name" value="Winged helix-like DNA-binding domain superfamily/Winged helix DNA-binding domain"/>
    <property type="match status" value="1"/>
</dbReference>
<sequence length="233" mass="26155">MPIACLELCCHTRDPARSRMVNIEWLGAASGAGYPDNDLEQEAKTYLKRHWHLDPLMPRILQLEGSGGFQITPDQISTADAREEWFDGGLVPEHYAICEAFGDFIYVLYCMRTSEQAPFSDGERAELHRMAGFALPLLRNHAEILPAKLSILDHNPTLRKHLARQLELQGLELSHREFEVCLAVLSGKPLAQMADDMGLQPSSVKTYTTRALDKLGVRSKSDLFSWCFSSPTP</sequence>
<organism evidence="2 3">
    <name type="scientific">Roseateles subflavus</name>
    <dbReference type="NCBI Taxonomy" id="3053353"/>
    <lineage>
        <taxon>Bacteria</taxon>
        <taxon>Pseudomonadati</taxon>
        <taxon>Pseudomonadota</taxon>
        <taxon>Betaproteobacteria</taxon>
        <taxon>Burkholderiales</taxon>
        <taxon>Sphaerotilaceae</taxon>
        <taxon>Roseateles</taxon>
    </lineage>
</organism>
<dbReference type="RefSeq" id="WP_285982634.1">
    <property type="nucleotide sequence ID" value="NZ_JASVDS010000003.1"/>
</dbReference>
<evidence type="ECO:0000313" key="2">
    <source>
        <dbReference type="EMBL" id="MDL5032538.1"/>
    </source>
</evidence>
<dbReference type="InterPro" id="IPR016032">
    <property type="entry name" value="Sig_transdc_resp-reg_C-effctor"/>
</dbReference>
<reference evidence="2 3" key="1">
    <citation type="submission" date="2023-06" db="EMBL/GenBank/DDBJ databases">
        <title>Pelomonas sp. APW6 16S ribosomal RNA gene genome sequencing and assembly.</title>
        <authorList>
            <person name="Woo H."/>
        </authorList>
    </citation>
    <scope>NUCLEOTIDE SEQUENCE [LARGE SCALE GENOMIC DNA]</scope>
    <source>
        <strain evidence="2 3">APW6</strain>
    </source>
</reference>
<proteinExistence type="predicted"/>
<dbReference type="PROSITE" id="PS50043">
    <property type="entry name" value="HTH_LUXR_2"/>
    <property type="match status" value="1"/>
</dbReference>
<dbReference type="CDD" id="cd06170">
    <property type="entry name" value="LuxR_C_like"/>
    <property type="match status" value="1"/>
</dbReference>
<dbReference type="EMBL" id="JASVDS010000003">
    <property type="protein sequence ID" value="MDL5032538.1"/>
    <property type="molecule type" value="Genomic_DNA"/>
</dbReference>
<name>A0ABT7LI97_9BURK</name>
<dbReference type="Pfam" id="PF00196">
    <property type="entry name" value="GerE"/>
    <property type="match status" value="1"/>
</dbReference>